<evidence type="ECO:0000256" key="1">
    <source>
        <dbReference type="ARBA" id="ARBA00001936"/>
    </source>
</evidence>
<dbReference type="AlphaFoldDB" id="A0A317EDU1"/>
<dbReference type="GO" id="GO:0046872">
    <property type="term" value="F:metal ion binding"/>
    <property type="evidence" value="ECO:0007669"/>
    <property type="project" value="UniProtKB-KW"/>
</dbReference>
<organism evidence="8 9">
    <name type="scientific">Zavarzinia aquatilis</name>
    <dbReference type="NCBI Taxonomy" id="2211142"/>
    <lineage>
        <taxon>Bacteria</taxon>
        <taxon>Pseudomonadati</taxon>
        <taxon>Pseudomonadota</taxon>
        <taxon>Alphaproteobacteria</taxon>
        <taxon>Rhodospirillales</taxon>
        <taxon>Zavarziniaceae</taxon>
        <taxon>Zavarzinia</taxon>
    </lineage>
</organism>
<evidence type="ECO:0000256" key="2">
    <source>
        <dbReference type="ARBA" id="ARBA00001946"/>
    </source>
</evidence>
<keyword evidence="4" id="KW-0378">Hydrolase</keyword>
<dbReference type="Proteomes" id="UP000245461">
    <property type="component" value="Unassembled WGS sequence"/>
</dbReference>
<dbReference type="PANTHER" id="PTHR12318">
    <property type="entry name" value="TESTOSTERONE-REGULATED PROTEIN RP2"/>
    <property type="match status" value="1"/>
</dbReference>
<comment type="cofactor">
    <cofactor evidence="1">
        <name>Mn(2+)</name>
        <dbReference type="ChEBI" id="CHEBI:29035"/>
    </cofactor>
</comment>
<evidence type="ECO:0000256" key="5">
    <source>
        <dbReference type="ARBA" id="ARBA00022842"/>
    </source>
</evidence>
<evidence type="ECO:0000259" key="7">
    <source>
        <dbReference type="PROSITE" id="PS51462"/>
    </source>
</evidence>
<evidence type="ECO:0000256" key="4">
    <source>
        <dbReference type="ARBA" id="ARBA00022801"/>
    </source>
</evidence>
<dbReference type="EMBL" id="QGLE01000002">
    <property type="protein sequence ID" value="PWR24921.1"/>
    <property type="molecule type" value="Genomic_DNA"/>
</dbReference>
<dbReference type="CDD" id="cd18870">
    <property type="entry name" value="NUDIX_AcylCoAdiphos_Nudt19"/>
    <property type="match status" value="1"/>
</dbReference>
<dbReference type="InterPro" id="IPR039121">
    <property type="entry name" value="NUDT19"/>
</dbReference>
<keyword evidence="6" id="KW-0464">Manganese</keyword>
<accession>A0A317EDU1</accession>
<dbReference type="PANTHER" id="PTHR12318:SF0">
    <property type="entry name" value="ACYL-COENZYME A DIPHOSPHATASE NUDT19"/>
    <property type="match status" value="1"/>
</dbReference>
<keyword evidence="9" id="KW-1185">Reference proteome</keyword>
<keyword evidence="5" id="KW-0460">Magnesium</keyword>
<comment type="cofactor">
    <cofactor evidence="2">
        <name>Mg(2+)</name>
        <dbReference type="ChEBI" id="CHEBI:18420"/>
    </cofactor>
</comment>
<dbReference type="GO" id="GO:0016818">
    <property type="term" value="F:hydrolase activity, acting on acid anhydrides, in phosphorus-containing anhydrides"/>
    <property type="evidence" value="ECO:0007669"/>
    <property type="project" value="InterPro"/>
</dbReference>
<evidence type="ECO:0000313" key="8">
    <source>
        <dbReference type="EMBL" id="PWR24921.1"/>
    </source>
</evidence>
<name>A0A317EDU1_9PROT</name>
<evidence type="ECO:0000256" key="3">
    <source>
        <dbReference type="ARBA" id="ARBA00022723"/>
    </source>
</evidence>
<gene>
    <name evidence="8" type="ORF">DKG74_03900</name>
</gene>
<evidence type="ECO:0000256" key="6">
    <source>
        <dbReference type="ARBA" id="ARBA00023211"/>
    </source>
</evidence>
<dbReference type="RefSeq" id="WP_109902848.1">
    <property type="nucleotide sequence ID" value="NZ_QGLE01000002.1"/>
</dbReference>
<protein>
    <recommendedName>
        <fullName evidence="7">Nudix hydrolase domain-containing protein</fullName>
    </recommendedName>
</protein>
<feature type="domain" description="Nudix hydrolase" evidence="7">
    <location>
        <begin position="10"/>
        <end position="152"/>
    </location>
</feature>
<evidence type="ECO:0000313" key="9">
    <source>
        <dbReference type="Proteomes" id="UP000245461"/>
    </source>
</evidence>
<reference evidence="8 9" key="1">
    <citation type="submission" date="2018-05" db="EMBL/GenBank/DDBJ databases">
        <title>Zavarzinia sp. HR-AS.</title>
        <authorList>
            <person name="Lee Y."/>
            <person name="Jeon C.O."/>
        </authorList>
    </citation>
    <scope>NUCLEOTIDE SEQUENCE [LARGE SCALE GENOMIC DNA]</scope>
    <source>
        <strain evidence="8 9">HR-AS</strain>
    </source>
</reference>
<sequence length="178" mass="19453">MTSERQRPVRPKPAASLVLIDGAERVLMGRRPPRSRFAPDAWVFPGGRVDRADPGQGEARFRAAAVRETQEETGLAVDHALLRPLGRAITPSESPIRFDARFYLARAPESLSAAPLVTNGEFTDLAWLALDEALRLPLMDVTEVMLTEAAARLWSGGGGCLVLTYRQGAVRLRRTPAP</sequence>
<dbReference type="PROSITE" id="PS51462">
    <property type="entry name" value="NUDIX"/>
    <property type="match status" value="1"/>
</dbReference>
<dbReference type="InterPro" id="IPR000086">
    <property type="entry name" value="NUDIX_hydrolase_dom"/>
</dbReference>
<dbReference type="OrthoDB" id="7183442at2"/>
<proteinExistence type="predicted"/>
<dbReference type="InterPro" id="IPR015797">
    <property type="entry name" value="NUDIX_hydrolase-like_dom_sf"/>
</dbReference>
<keyword evidence="3" id="KW-0479">Metal-binding</keyword>
<dbReference type="SUPFAM" id="SSF55811">
    <property type="entry name" value="Nudix"/>
    <property type="match status" value="1"/>
</dbReference>
<dbReference type="Pfam" id="PF00293">
    <property type="entry name" value="NUDIX"/>
    <property type="match status" value="1"/>
</dbReference>
<comment type="caution">
    <text evidence="8">The sequence shown here is derived from an EMBL/GenBank/DDBJ whole genome shotgun (WGS) entry which is preliminary data.</text>
</comment>
<dbReference type="Gene3D" id="3.90.79.10">
    <property type="entry name" value="Nucleoside Triphosphate Pyrophosphohydrolase"/>
    <property type="match status" value="2"/>
</dbReference>